<reference evidence="9 10" key="1">
    <citation type="submission" date="2019-02" db="EMBL/GenBank/DDBJ databases">
        <title>Genomic Encyclopedia of Type Strains, Phase IV (KMG-IV): sequencing the most valuable type-strain genomes for metagenomic binning, comparative biology and taxonomic classification.</title>
        <authorList>
            <person name="Goeker M."/>
        </authorList>
    </citation>
    <scope>NUCLEOTIDE SEQUENCE [LARGE SCALE GENOMIC DNA]</scope>
    <source>
        <strain evidence="9 10">DSM 105135</strain>
    </source>
</reference>
<dbReference type="SUPFAM" id="SSF51735">
    <property type="entry name" value="NAD(P)-binding Rossmann-fold domains"/>
    <property type="match status" value="1"/>
</dbReference>
<dbReference type="UniPathway" id="UPA00244">
    <property type="reaction ID" value="UER00310"/>
</dbReference>
<accession>A0A4V2G3H7</accession>
<dbReference type="GO" id="GO:0005829">
    <property type="term" value="C:cytosol"/>
    <property type="evidence" value="ECO:0007669"/>
    <property type="project" value="TreeGrafter"/>
</dbReference>
<dbReference type="GO" id="GO:0008615">
    <property type="term" value="P:pyridoxine biosynthetic process"/>
    <property type="evidence" value="ECO:0007669"/>
    <property type="project" value="UniProtKB-UniRule"/>
</dbReference>
<feature type="binding site" evidence="5">
    <location>
        <position position="272"/>
    </location>
    <ligand>
        <name>NAD(+)</name>
        <dbReference type="ChEBI" id="CHEBI:57540"/>
    </ligand>
</feature>
<keyword evidence="1 5" id="KW-0963">Cytoplasm</keyword>
<dbReference type="PANTHER" id="PTHR42938">
    <property type="entry name" value="FORMATE DEHYDROGENASE 1"/>
    <property type="match status" value="1"/>
</dbReference>
<dbReference type="EC" id="1.1.1.290" evidence="5"/>
<feature type="active site" description="Proton donor" evidence="5">
    <location>
        <position position="269"/>
    </location>
</feature>
<evidence type="ECO:0000256" key="5">
    <source>
        <dbReference type="HAMAP-Rule" id="MF_01825"/>
    </source>
</evidence>
<comment type="pathway">
    <text evidence="5">Cofactor biosynthesis; pyridoxine 5'-phosphate biosynthesis; pyridoxine 5'-phosphate from D-erythrose 4-phosphate: step 2/5.</text>
</comment>
<dbReference type="InterPro" id="IPR006140">
    <property type="entry name" value="D-isomer_DH_NAD-bd"/>
</dbReference>
<feature type="domain" description="D-isomer specific 2-hydroxyacid dehydrogenase NAD-binding" evidence="7">
    <location>
        <begin position="131"/>
        <end position="271"/>
    </location>
</feature>
<evidence type="ECO:0000256" key="1">
    <source>
        <dbReference type="ARBA" id="ARBA00022490"/>
    </source>
</evidence>
<comment type="catalytic activity">
    <reaction evidence="5">
        <text>4-phospho-D-erythronate + NAD(+) = (R)-3-hydroxy-2-oxo-4-phosphooxybutanoate + NADH + H(+)</text>
        <dbReference type="Rhea" id="RHEA:18829"/>
        <dbReference type="ChEBI" id="CHEBI:15378"/>
        <dbReference type="ChEBI" id="CHEBI:57540"/>
        <dbReference type="ChEBI" id="CHEBI:57945"/>
        <dbReference type="ChEBI" id="CHEBI:58538"/>
        <dbReference type="ChEBI" id="CHEBI:58766"/>
        <dbReference type="EC" id="1.1.1.290"/>
    </reaction>
</comment>
<comment type="function">
    <text evidence="5">Catalyzes the oxidation of erythronate-4-phosphate to 3-hydroxy-2-oxo-4-phosphonooxybutanoate.</text>
</comment>
<keyword evidence="3 5" id="KW-0520">NAD</keyword>
<feature type="binding site" evidence="5">
    <location>
        <position position="61"/>
    </location>
    <ligand>
        <name>substrate</name>
    </ligand>
</feature>
<protein>
    <recommendedName>
        <fullName evidence="5">Erythronate-4-phosphate dehydrogenase</fullName>
        <ecNumber evidence="5">1.1.1.290</ecNumber>
    </recommendedName>
</protein>
<dbReference type="GO" id="GO:0051287">
    <property type="term" value="F:NAD binding"/>
    <property type="evidence" value="ECO:0007669"/>
    <property type="project" value="InterPro"/>
</dbReference>
<feature type="binding site" evidence="5">
    <location>
        <position position="162"/>
    </location>
    <ligand>
        <name>NAD(+)</name>
        <dbReference type="ChEBI" id="CHEBI:57540"/>
    </ligand>
</feature>
<dbReference type="InterPro" id="IPR020921">
    <property type="entry name" value="Erythronate-4-P_DHase"/>
</dbReference>
<dbReference type="EMBL" id="SHKX01000015">
    <property type="protein sequence ID" value="RZU37036.1"/>
    <property type="molecule type" value="Genomic_DNA"/>
</dbReference>
<evidence type="ECO:0000256" key="3">
    <source>
        <dbReference type="ARBA" id="ARBA00023027"/>
    </source>
</evidence>
<dbReference type="CDD" id="cd12158">
    <property type="entry name" value="ErythrP_dh"/>
    <property type="match status" value="1"/>
</dbReference>
<comment type="caution">
    <text evidence="9">The sequence shown here is derived from an EMBL/GenBank/DDBJ whole genome shotgun (WGS) entry which is preliminary data.</text>
</comment>
<dbReference type="InterPro" id="IPR036291">
    <property type="entry name" value="NAD(P)-bd_dom_sf"/>
</dbReference>
<evidence type="ECO:0000313" key="10">
    <source>
        <dbReference type="Proteomes" id="UP000292423"/>
    </source>
</evidence>
<dbReference type="GO" id="GO:0036001">
    <property type="term" value="P:'de novo' pyridoxal 5'-phosphate biosynthetic process"/>
    <property type="evidence" value="ECO:0007669"/>
    <property type="project" value="TreeGrafter"/>
</dbReference>
<feature type="binding site" evidence="5">
    <location>
        <position position="247"/>
    </location>
    <ligand>
        <name>NAD(+)</name>
        <dbReference type="ChEBI" id="CHEBI:57540"/>
    </ligand>
</feature>
<comment type="similarity">
    <text evidence="5">Belongs to the D-isomer specific 2-hydroxyacid dehydrogenase family. PdxB subfamily.</text>
</comment>
<dbReference type="InterPro" id="IPR024531">
    <property type="entry name" value="Erythronate-4-P_DHase_dimer"/>
</dbReference>
<feature type="binding site" evidence="5">
    <location>
        <position position="189"/>
    </location>
    <ligand>
        <name>NAD(+)</name>
        <dbReference type="ChEBI" id="CHEBI:57540"/>
    </ligand>
</feature>
<evidence type="ECO:0000256" key="4">
    <source>
        <dbReference type="ARBA" id="ARBA00023096"/>
    </source>
</evidence>
<proteinExistence type="inferred from homology"/>
<feature type="domain" description="D-isomer specific 2-hydroxyacid dehydrogenase catalytic" evidence="6">
    <location>
        <begin position="49"/>
        <end position="299"/>
    </location>
</feature>
<keyword evidence="2 5" id="KW-0560">Oxidoreductase</keyword>
<comment type="caution">
    <text evidence="5">Lacks conserved residue(s) required for the propagation of feature annotation.</text>
</comment>
<evidence type="ECO:0000313" key="9">
    <source>
        <dbReference type="EMBL" id="RZU37036.1"/>
    </source>
</evidence>
<keyword evidence="4 5" id="KW-0664">Pyridoxine biosynthesis</keyword>
<evidence type="ECO:0000259" key="7">
    <source>
        <dbReference type="Pfam" id="PF02826"/>
    </source>
</evidence>
<feature type="binding site" evidence="5">
    <location>
        <position position="273"/>
    </location>
    <ligand>
        <name>substrate</name>
    </ligand>
</feature>
<dbReference type="PROSITE" id="PS00065">
    <property type="entry name" value="D_2_HYDROXYACID_DH_1"/>
    <property type="match status" value="1"/>
</dbReference>
<dbReference type="SUPFAM" id="SSF52283">
    <property type="entry name" value="Formate/glycerate dehydrogenase catalytic domain-like"/>
    <property type="match status" value="1"/>
</dbReference>
<dbReference type="GO" id="GO:0046983">
    <property type="term" value="F:protein dimerization activity"/>
    <property type="evidence" value="ECO:0007669"/>
    <property type="project" value="InterPro"/>
</dbReference>
<dbReference type="Pfam" id="PF11890">
    <property type="entry name" value="DUF3410"/>
    <property type="match status" value="1"/>
</dbReference>
<evidence type="ECO:0000256" key="2">
    <source>
        <dbReference type="ARBA" id="ARBA00023002"/>
    </source>
</evidence>
<dbReference type="HAMAP" id="MF_01825">
    <property type="entry name" value="PdxB"/>
    <property type="match status" value="1"/>
</dbReference>
<comment type="subunit">
    <text evidence="5">Homodimer.</text>
</comment>
<feature type="binding site" evidence="5">
    <location>
        <position position="82"/>
    </location>
    <ligand>
        <name>substrate</name>
    </ligand>
</feature>
<sequence length="395" mass="43008">MSGLSVSGRVKDDIKGMKIVADENLSLVRELFGSMGELVCLPGRSMRPEDVREADILLVRSVTRVNATLLASSRVRFVGSATIGTDHLDTAWLDGQGIAWTSAPGCNAMSVVEYVIAALFELWARGDVDWDRQVMGIVGLGNVGARLAVVLQRLGVRVLGCDPFVDLEGVEQVDIDTLLDRADVVSLHTPLTHAGPHPTFHLLDRSRLARFAGKVLINSGRGPVVDNAALLALIVSGCFDPGKVVLDVWEKEPDLDRALLAKIRIGTPHIAGYSQEGKWRGSLMVAEALSNFLGTAPPEAPALTGRALSEVKIVESGQGWSGLASLVKAFYPISRDDADLRRELLERDMLPGAFDALRKGYWPRREFSSGRVRLVGVEDPWLKERMLALNFRLEA</sequence>
<dbReference type="InterPro" id="IPR029752">
    <property type="entry name" value="D-isomer_DH_CS1"/>
</dbReference>
<dbReference type="AlphaFoldDB" id="A0A4V2G3H7"/>
<feature type="active site" evidence="5">
    <location>
        <position position="252"/>
    </location>
</feature>
<dbReference type="InterPro" id="IPR038251">
    <property type="entry name" value="PdxB_dimer_sf"/>
</dbReference>
<feature type="domain" description="Erythronate-4-phosphate dehydrogenase dimerisation" evidence="8">
    <location>
        <begin position="307"/>
        <end position="374"/>
    </location>
</feature>
<dbReference type="Proteomes" id="UP000292423">
    <property type="component" value="Unassembled WGS sequence"/>
</dbReference>
<dbReference type="Pfam" id="PF02826">
    <property type="entry name" value="2-Hacid_dh_C"/>
    <property type="match status" value="1"/>
</dbReference>
<comment type="subcellular location">
    <subcellularLocation>
        <location evidence="5">Cytoplasm</location>
    </subcellularLocation>
</comment>
<dbReference type="Pfam" id="PF00389">
    <property type="entry name" value="2-Hacid_dh"/>
    <property type="match status" value="1"/>
</dbReference>
<name>A0A4V2G3H7_9GAMM</name>
<organism evidence="9 10">
    <name type="scientific">Fluviicoccus keumensis</name>
    <dbReference type="NCBI Taxonomy" id="1435465"/>
    <lineage>
        <taxon>Bacteria</taxon>
        <taxon>Pseudomonadati</taxon>
        <taxon>Pseudomonadota</taxon>
        <taxon>Gammaproteobacteria</taxon>
        <taxon>Moraxellales</taxon>
        <taxon>Moraxellaceae</taxon>
        <taxon>Fluviicoccus</taxon>
    </lineage>
</organism>
<dbReference type="PANTHER" id="PTHR42938:SF9">
    <property type="entry name" value="FORMATE DEHYDROGENASE 1"/>
    <property type="match status" value="1"/>
</dbReference>
<evidence type="ECO:0000259" key="6">
    <source>
        <dbReference type="Pfam" id="PF00389"/>
    </source>
</evidence>
<gene>
    <name evidence="5" type="primary">pdxB</name>
    <name evidence="9" type="ORF">EV700_2903</name>
</gene>
<dbReference type="GO" id="GO:0033711">
    <property type="term" value="F:4-phosphoerythronate dehydrogenase activity"/>
    <property type="evidence" value="ECO:0007669"/>
    <property type="project" value="UniProtKB-EC"/>
</dbReference>
<feature type="active site" evidence="5">
    <location>
        <position position="221"/>
    </location>
</feature>
<dbReference type="InterPro" id="IPR006139">
    <property type="entry name" value="D-isomer_2_OHA_DH_cat_dom"/>
</dbReference>
<dbReference type="Gene3D" id="3.40.50.720">
    <property type="entry name" value="NAD(P)-binding Rossmann-like Domain"/>
    <property type="match status" value="2"/>
</dbReference>
<dbReference type="Gene3D" id="3.30.1370.170">
    <property type="match status" value="1"/>
</dbReference>
<keyword evidence="10" id="KW-1185">Reference proteome</keyword>
<evidence type="ECO:0000259" key="8">
    <source>
        <dbReference type="Pfam" id="PF11890"/>
    </source>
</evidence>